<accession>A0ABW9UC94</accession>
<feature type="domain" description="NIF system FeS cluster assembly NifU N-terminal" evidence="1">
    <location>
        <begin position="2"/>
        <end position="105"/>
    </location>
</feature>
<dbReference type="PANTHER" id="PTHR10093">
    <property type="entry name" value="IRON-SULFUR CLUSTER ASSEMBLY ENZYME NIFU HOMOLOG"/>
    <property type="match status" value="1"/>
</dbReference>
<dbReference type="Pfam" id="PF01592">
    <property type="entry name" value="NifU_N"/>
    <property type="match status" value="1"/>
</dbReference>
<gene>
    <name evidence="2" type="ORF">GON05_24425</name>
</gene>
<protein>
    <submittedName>
        <fullName evidence="2">Iron-sulfur cluster assembly scaffold protein</fullName>
    </submittedName>
</protein>
<name>A0ABW9UC94_9BACL</name>
<evidence type="ECO:0000313" key="3">
    <source>
        <dbReference type="Proteomes" id="UP000467637"/>
    </source>
</evidence>
<sequence length="126" mass="14156">MYNAIISDHFMNPRNIGEIIHPDLEFRIGNPICGDTIHVCVNFHESRIKEIKYKAYGCATSIATASIFSECVQGKAIDELAGMTRAGHAEMLGELEPNQKHCLDILDELFDSFHEREGASRDKSLF</sequence>
<proteinExistence type="predicted"/>
<reference evidence="2 3" key="1">
    <citation type="submission" date="2019-12" db="EMBL/GenBank/DDBJ databases">
        <authorList>
            <person name="Huq M.A."/>
        </authorList>
    </citation>
    <scope>NUCLEOTIDE SEQUENCE [LARGE SCALE GENOMIC DNA]</scope>
    <source>
        <strain evidence="2 3">MAH-34</strain>
    </source>
</reference>
<evidence type="ECO:0000313" key="2">
    <source>
        <dbReference type="EMBL" id="MVQ37774.1"/>
    </source>
</evidence>
<dbReference type="InterPro" id="IPR002871">
    <property type="entry name" value="NIF_FeS_clus_asmbl_NifU_N"/>
</dbReference>
<dbReference type="SUPFAM" id="SSF82649">
    <property type="entry name" value="SufE/NifU"/>
    <property type="match status" value="1"/>
</dbReference>
<comment type="caution">
    <text evidence="2">The sequence shown here is derived from an EMBL/GenBank/DDBJ whole genome shotgun (WGS) entry which is preliminary data.</text>
</comment>
<dbReference type="Gene3D" id="3.90.1010.10">
    <property type="match status" value="1"/>
</dbReference>
<dbReference type="Proteomes" id="UP000467637">
    <property type="component" value="Unassembled WGS sequence"/>
</dbReference>
<organism evidence="2 3">
    <name type="scientific">Paenibacillus anseongense</name>
    <dbReference type="NCBI Taxonomy" id="2682845"/>
    <lineage>
        <taxon>Bacteria</taxon>
        <taxon>Bacillati</taxon>
        <taxon>Bacillota</taxon>
        <taxon>Bacilli</taxon>
        <taxon>Bacillales</taxon>
        <taxon>Paenibacillaceae</taxon>
        <taxon>Paenibacillus</taxon>
    </lineage>
</organism>
<dbReference type="RefSeq" id="WP_157322721.1">
    <property type="nucleotide sequence ID" value="NZ_WSEM01000020.1"/>
</dbReference>
<dbReference type="EMBL" id="WSEM01000020">
    <property type="protein sequence ID" value="MVQ37774.1"/>
    <property type="molecule type" value="Genomic_DNA"/>
</dbReference>
<keyword evidence="3" id="KW-1185">Reference proteome</keyword>
<dbReference type="CDD" id="cd06664">
    <property type="entry name" value="IscU_like"/>
    <property type="match status" value="1"/>
</dbReference>
<evidence type="ECO:0000259" key="1">
    <source>
        <dbReference type="Pfam" id="PF01592"/>
    </source>
</evidence>